<evidence type="ECO:0000313" key="5">
    <source>
        <dbReference type="Proteomes" id="UP000033203"/>
    </source>
</evidence>
<accession>A0A0D1K5X2</accession>
<dbReference type="InterPro" id="IPR036831">
    <property type="entry name" value="HdeA_sf"/>
</dbReference>
<dbReference type="EMBL" id="JXTP01000022">
    <property type="protein sequence ID" value="KIU28988.1"/>
    <property type="molecule type" value="Genomic_DNA"/>
</dbReference>
<reference evidence="4 5" key="1">
    <citation type="submission" date="2015-01" db="EMBL/GenBank/DDBJ databases">
        <title>Genome of Sphingomonas taxi strain 30a.</title>
        <authorList>
            <person name="Eevers N."/>
            <person name="Van Hamme J."/>
            <person name="Bottos E."/>
            <person name="Weyens N."/>
            <person name="Vangronsveld J."/>
        </authorList>
    </citation>
    <scope>NUCLEOTIDE SEQUENCE [LARGE SCALE GENOMIC DNA]</scope>
    <source>
        <strain evidence="4 5">30a</strain>
    </source>
</reference>
<gene>
    <name evidence="4" type="ORF">SR41_05755</name>
</gene>
<evidence type="ECO:0000256" key="1">
    <source>
        <dbReference type="ARBA" id="ARBA00022729"/>
    </source>
</evidence>
<dbReference type="InterPro" id="IPR038303">
    <property type="entry name" value="HdeA/HdeB_sf"/>
</dbReference>
<dbReference type="Gene3D" id="1.10.890.10">
    <property type="entry name" value="HNS-dependent expression A"/>
    <property type="match status" value="1"/>
</dbReference>
<protein>
    <submittedName>
        <fullName evidence="4">Uncharacterized protein</fullName>
    </submittedName>
</protein>
<evidence type="ECO:0000256" key="3">
    <source>
        <dbReference type="ARBA" id="ARBA00023186"/>
    </source>
</evidence>
<dbReference type="SUPFAM" id="SSF47752">
    <property type="entry name" value="Protein HNS-dependent expression A, HdeA"/>
    <property type="match status" value="1"/>
</dbReference>
<keyword evidence="1" id="KW-0732">Signal</keyword>
<dbReference type="GO" id="GO:0071468">
    <property type="term" value="P:cellular response to acidic pH"/>
    <property type="evidence" value="ECO:0007669"/>
    <property type="project" value="InterPro"/>
</dbReference>
<dbReference type="Proteomes" id="UP000033203">
    <property type="component" value="Unassembled WGS sequence"/>
</dbReference>
<dbReference type="GeneID" id="93796520"/>
<dbReference type="InterPro" id="IPR010486">
    <property type="entry name" value="HNS-dep_expression_A/B"/>
</dbReference>
<dbReference type="GO" id="GO:0030288">
    <property type="term" value="C:outer membrane-bounded periplasmic space"/>
    <property type="evidence" value="ECO:0007669"/>
    <property type="project" value="InterPro"/>
</dbReference>
<keyword evidence="2" id="KW-0574">Periplasm</keyword>
<proteinExistence type="predicted"/>
<dbReference type="AlphaFoldDB" id="A0A0D1K5X2"/>
<organism evidence="4 5">
    <name type="scientific">Sphingomonas melonis</name>
    <dbReference type="NCBI Taxonomy" id="152682"/>
    <lineage>
        <taxon>Bacteria</taxon>
        <taxon>Pseudomonadati</taxon>
        <taxon>Pseudomonadota</taxon>
        <taxon>Alphaproteobacteria</taxon>
        <taxon>Sphingomonadales</taxon>
        <taxon>Sphingomonadaceae</taxon>
        <taxon>Sphingomonas</taxon>
    </lineage>
</organism>
<dbReference type="PATRIC" id="fig|1549858.7.peg.2896"/>
<dbReference type="Pfam" id="PF06411">
    <property type="entry name" value="HdeA"/>
    <property type="match status" value="1"/>
</dbReference>
<sequence>MTRMFGTIAACALLAVSSTAVAAPLQVQEKATIPSRSGEVRHVDLLKQGKHLETVTCGDFGLLDESFRPQAVVYAANYGPKGKAHPTVTLDGVENVVPIVVQQCKAQPGNHFLTAVRNAMKAARTKG</sequence>
<evidence type="ECO:0000313" key="4">
    <source>
        <dbReference type="EMBL" id="KIU28988.1"/>
    </source>
</evidence>
<keyword evidence="3" id="KW-0143">Chaperone</keyword>
<evidence type="ECO:0000256" key="2">
    <source>
        <dbReference type="ARBA" id="ARBA00022764"/>
    </source>
</evidence>
<dbReference type="RefSeq" id="WP_017977642.1">
    <property type="nucleotide sequence ID" value="NZ_CP023705.1"/>
</dbReference>
<comment type="caution">
    <text evidence="4">The sequence shown here is derived from an EMBL/GenBank/DDBJ whole genome shotgun (WGS) entry which is preliminary data.</text>
</comment>
<name>A0A0D1K5X2_9SPHN</name>